<dbReference type="EMBL" id="CP067977">
    <property type="protein sequence ID" value="QQQ19377.1"/>
    <property type="molecule type" value="Genomic_DNA"/>
</dbReference>
<dbReference type="RefSeq" id="WP_201103728.1">
    <property type="nucleotide sequence ID" value="NZ_CP067977.1"/>
</dbReference>
<evidence type="ECO:0000313" key="2">
    <source>
        <dbReference type="EMBL" id="QQQ19377.1"/>
    </source>
</evidence>
<protein>
    <submittedName>
        <fullName evidence="2">2OG-Fe(II) oxygenase</fullName>
    </submittedName>
</protein>
<evidence type="ECO:0000259" key="1">
    <source>
        <dbReference type="Pfam" id="PF13640"/>
    </source>
</evidence>
<dbReference type="Gene3D" id="2.60.120.620">
    <property type="entry name" value="q2cbj1_9rhob like domain"/>
    <property type="match status" value="1"/>
</dbReference>
<proteinExistence type="predicted"/>
<keyword evidence="3" id="KW-1185">Reference proteome</keyword>
<dbReference type="Proteomes" id="UP000595448">
    <property type="component" value="Chromosome"/>
</dbReference>
<accession>A0ABX7BP58</accession>
<organism evidence="2 3">
    <name type="scientific">Brevundimonas vitisensis</name>
    <dbReference type="NCBI Taxonomy" id="2800818"/>
    <lineage>
        <taxon>Bacteria</taxon>
        <taxon>Pseudomonadati</taxon>
        <taxon>Pseudomonadota</taxon>
        <taxon>Alphaproteobacteria</taxon>
        <taxon>Caulobacterales</taxon>
        <taxon>Caulobacteraceae</taxon>
        <taxon>Brevundimonas</taxon>
    </lineage>
</organism>
<evidence type="ECO:0000313" key="3">
    <source>
        <dbReference type="Proteomes" id="UP000595448"/>
    </source>
</evidence>
<dbReference type="InterPro" id="IPR044862">
    <property type="entry name" value="Pro_4_hyd_alph_FE2OG_OXY"/>
</dbReference>
<name>A0ABX7BP58_9CAUL</name>
<gene>
    <name evidence="2" type="ORF">JIP62_04560</name>
</gene>
<feature type="domain" description="Prolyl 4-hydroxylase alpha subunit Fe(2+) 2OG dioxygenase" evidence="1">
    <location>
        <begin position="115"/>
        <end position="205"/>
    </location>
</feature>
<reference evidence="2 3" key="1">
    <citation type="submission" date="2021-01" db="EMBL/GenBank/DDBJ databases">
        <title>Brevundimonas vitis sp. nov., an bacterium isolated from grape (Vitis vinifera).</title>
        <authorList>
            <person name="Jiang L."/>
            <person name="Lee J."/>
        </authorList>
    </citation>
    <scope>NUCLEOTIDE SEQUENCE [LARGE SCALE GENOMIC DNA]</scope>
    <source>
        <strain evidence="2 3">GRTSA-9</strain>
    </source>
</reference>
<dbReference type="Pfam" id="PF13640">
    <property type="entry name" value="2OG-FeII_Oxy_3"/>
    <property type="match status" value="1"/>
</dbReference>
<sequence>MSAAHAAPDVAQSTQGHAPEYQGPLLNLAALDATPSSSEPYQHVLVGDMLFPGAAEALAAAYPDITVNGYITVEPEALSPLFKQLDAELKGPELTEALSRKFGRDMHAYPRLVTMHRWSHGKEGHIHTDSERKVMTMLLYLNESWDKTQGGSLRVLYDGKNFEPYALEVPPLNGTVFAFTRSDNSWHGHRPFVGERRVIQVTWLRDADALERKSSNNSFHQKLKRLFTGKKAKPEPMM</sequence>